<protein>
    <submittedName>
        <fullName evidence="1 3">Uncharacterized protein</fullName>
    </submittedName>
</protein>
<name>A0A183H9Y7_9BILA</name>
<organism evidence="3">
    <name type="scientific">Onchocerca flexuosa</name>
    <dbReference type="NCBI Taxonomy" id="387005"/>
    <lineage>
        <taxon>Eukaryota</taxon>
        <taxon>Metazoa</taxon>
        <taxon>Ecdysozoa</taxon>
        <taxon>Nematoda</taxon>
        <taxon>Chromadorea</taxon>
        <taxon>Rhabditida</taxon>
        <taxon>Spirurina</taxon>
        <taxon>Spiruromorpha</taxon>
        <taxon>Filarioidea</taxon>
        <taxon>Onchocercidae</taxon>
        <taxon>Onchocerca</taxon>
    </lineage>
</organism>
<evidence type="ECO:0000313" key="1">
    <source>
        <dbReference type="EMBL" id="VDO39559.1"/>
    </source>
</evidence>
<reference evidence="1 2" key="2">
    <citation type="submission" date="2018-11" db="EMBL/GenBank/DDBJ databases">
        <authorList>
            <consortium name="Pathogen Informatics"/>
        </authorList>
    </citation>
    <scope>NUCLEOTIDE SEQUENCE [LARGE SCALE GENOMIC DNA]</scope>
</reference>
<dbReference type="STRING" id="387005.A0A183H9Y7"/>
<dbReference type="Proteomes" id="UP000267606">
    <property type="component" value="Unassembled WGS sequence"/>
</dbReference>
<accession>A0A183H9Y7</accession>
<evidence type="ECO:0000313" key="2">
    <source>
        <dbReference type="Proteomes" id="UP000267606"/>
    </source>
</evidence>
<dbReference type="AlphaFoldDB" id="A0A183H9Y7"/>
<sequence>MDKSFESFHFVDRSIGLGAGMGLPVSVLSTIDQAIPSQQPPRFDDLTDAHHDPQYWRTNFSS</sequence>
<dbReference type="EMBL" id="UZAJ01003204">
    <property type="protein sequence ID" value="VDO39559.1"/>
    <property type="molecule type" value="Genomic_DNA"/>
</dbReference>
<reference evidence="3" key="1">
    <citation type="submission" date="2016-06" db="UniProtKB">
        <authorList>
            <consortium name="WormBaseParasite"/>
        </authorList>
    </citation>
    <scope>IDENTIFICATION</scope>
</reference>
<dbReference type="WBParaSite" id="OFLC_0000429801-mRNA-1">
    <property type="protein sequence ID" value="OFLC_0000429801-mRNA-1"/>
    <property type="gene ID" value="OFLC_0000429801"/>
</dbReference>
<keyword evidence="2" id="KW-1185">Reference proteome</keyword>
<evidence type="ECO:0000313" key="3">
    <source>
        <dbReference type="WBParaSite" id="OFLC_0000429801-mRNA-1"/>
    </source>
</evidence>
<gene>
    <name evidence="1" type="ORF">OFLC_LOCUS4298</name>
</gene>
<proteinExistence type="predicted"/>